<keyword evidence="10" id="KW-0966">Cell projection</keyword>
<evidence type="ECO:0000256" key="5">
    <source>
        <dbReference type="ARBA" id="ARBA00022525"/>
    </source>
</evidence>
<evidence type="ECO:0000256" key="6">
    <source>
        <dbReference type="ARBA" id="ARBA00023143"/>
    </source>
</evidence>
<dbReference type="GO" id="GO:0005198">
    <property type="term" value="F:structural molecule activity"/>
    <property type="evidence" value="ECO:0007669"/>
    <property type="project" value="InterPro"/>
</dbReference>
<evidence type="ECO:0000256" key="4">
    <source>
        <dbReference type="ARBA" id="ARBA00016244"/>
    </source>
</evidence>
<reference evidence="10 11" key="1">
    <citation type="submission" date="2018-07" db="EMBL/GenBank/DDBJ databases">
        <title>Erythrobacter nanhaiensis sp. nov., a novel member of the genus Erythrobacter isolated from the South China Sea.</title>
        <authorList>
            <person name="Chen X."/>
            <person name="Liu J."/>
        </authorList>
    </citation>
    <scope>NUCLEOTIDE SEQUENCE [LARGE SCALE GENOMIC DNA]</scope>
    <source>
        <strain evidence="10 11">S-5</strain>
    </source>
</reference>
<evidence type="ECO:0000313" key="11">
    <source>
        <dbReference type="Proteomes" id="UP000254101"/>
    </source>
</evidence>
<feature type="domain" description="Flagellar basal-body/hook protein C-terminal" evidence="8">
    <location>
        <begin position="657"/>
        <end position="696"/>
    </location>
</feature>
<dbReference type="GO" id="GO:0005576">
    <property type="term" value="C:extracellular region"/>
    <property type="evidence" value="ECO:0007669"/>
    <property type="project" value="UniProtKB-SubCell"/>
</dbReference>
<feature type="domain" description="Flagellar hook-associated protein FlgK helical" evidence="9">
    <location>
        <begin position="90"/>
        <end position="322"/>
    </location>
</feature>
<dbReference type="SUPFAM" id="SSF64518">
    <property type="entry name" value="Phase 1 flagellin"/>
    <property type="match status" value="1"/>
</dbReference>
<evidence type="ECO:0000313" key="10">
    <source>
        <dbReference type="EMBL" id="RDS78403.1"/>
    </source>
</evidence>
<name>A0A395LMY7_9SPHN</name>
<dbReference type="GO" id="GO:0009425">
    <property type="term" value="C:bacterial-type flagellum basal body"/>
    <property type="evidence" value="ECO:0007669"/>
    <property type="project" value="UniProtKB-SubCell"/>
</dbReference>
<dbReference type="GO" id="GO:0009424">
    <property type="term" value="C:bacterial-type flagellum hook"/>
    <property type="evidence" value="ECO:0007669"/>
    <property type="project" value="InterPro"/>
</dbReference>
<keyword evidence="5" id="KW-0964">Secreted</keyword>
<dbReference type="PANTHER" id="PTHR30033:SF2">
    <property type="entry name" value="FLAGELLAR HOOK PROTEIN"/>
    <property type="match status" value="1"/>
</dbReference>
<evidence type="ECO:0000256" key="2">
    <source>
        <dbReference type="ARBA" id="ARBA00004613"/>
    </source>
</evidence>
<evidence type="ECO:0000259" key="9">
    <source>
        <dbReference type="Pfam" id="PF22638"/>
    </source>
</evidence>
<evidence type="ECO:0000256" key="3">
    <source>
        <dbReference type="ARBA" id="ARBA00009677"/>
    </source>
</evidence>
<gene>
    <name evidence="10" type="ORF">DL238_12850</name>
</gene>
<dbReference type="EMBL" id="QRBB01000001">
    <property type="protein sequence ID" value="RDS78403.1"/>
    <property type="molecule type" value="Genomic_DNA"/>
</dbReference>
<dbReference type="OrthoDB" id="7181295at2"/>
<proteinExistence type="inferred from homology"/>
<keyword evidence="11" id="KW-1185">Reference proteome</keyword>
<dbReference type="Pfam" id="PF06429">
    <property type="entry name" value="Flg_bbr_C"/>
    <property type="match status" value="1"/>
</dbReference>
<dbReference type="InterPro" id="IPR001444">
    <property type="entry name" value="Flag_bb_rod_N"/>
</dbReference>
<dbReference type="InterPro" id="IPR002371">
    <property type="entry name" value="FlgK"/>
</dbReference>
<evidence type="ECO:0000259" key="8">
    <source>
        <dbReference type="Pfam" id="PF06429"/>
    </source>
</evidence>
<dbReference type="InterPro" id="IPR053927">
    <property type="entry name" value="FlgK_helical"/>
</dbReference>
<protein>
    <recommendedName>
        <fullName evidence="4">Flagellar hook-associated protein 1</fullName>
    </recommendedName>
</protein>
<dbReference type="PRINTS" id="PR01005">
    <property type="entry name" value="FLGHOOKAP1"/>
</dbReference>
<keyword evidence="10" id="KW-0282">Flagellum</keyword>
<comment type="caution">
    <text evidence="10">The sequence shown here is derived from an EMBL/GenBank/DDBJ whole genome shotgun (WGS) entry which is preliminary data.</text>
</comment>
<dbReference type="GO" id="GO:0044780">
    <property type="term" value="P:bacterial-type flagellum assembly"/>
    <property type="evidence" value="ECO:0007669"/>
    <property type="project" value="InterPro"/>
</dbReference>
<dbReference type="Proteomes" id="UP000254101">
    <property type="component" value="Unassembled WGS sequence"/>
</dbReference>
<accession>A0A395LMY7</accession>
<evidence type="ECO:0000259" key="7">
    <source>
        <dbReference type="Pfam" id="PF00460"/>
    </source>
</evidence>
<organism evidence="10 11">
    <name type="scientific">Alteriqipengyuania lutimaris</name>
    <dbReference type="NCBI Taxonomy" id="1538146"/>
    <lineage>
        <taxon>Bacteria</taxon>
        <taxon>Pseudomonadati</taxon>
        <taxon>Pseudomonadota</taxon>
        <taxon>Alphaproteobacteria</taxon>
        <taxon>Sphingomonadales</taxon>
        <taxon>Erythrobacteraceae</taxon>
        <taxon>Alteriqipengyuania</taxon>
    </lineage>
</organism>
<sequence>MSLSEILGSAVSGLSASQAGIRSVSNNIANVGTPGYARERVSLATGVTQGRIAGVVVGEPTRIADRFLEETVYLRSGDMGRADVTANYMERLQAFLGAPGAESGVPARLDAINAAAIALTSAQSSPQNAAGFIGEVQEAIGALRQLDDDVQVLRGDVESEVGYSVESINVLLERIHGLNATVAQLKGLGRSTGGAEDQRMTAIQELSGMMKIAVRQQPDGRVNIDAANGAVLLDGKLRQLSYPIAGDGVAQPTYPVIAIRFANEAGVPTTATGEKIDSSAVGGKLGGLLDLRDRALPEFSDQLGSLFGGLAETLNAVANAGTAFPPPSRLDGRPTGLIGGDRLGFAGQATFAVTDRSGTLVARTTVNFDALGPLATIDDGIAAINAGLGGAATASLQDGRLSFVAATSSNGVVVAQGDPPSARAGNGFAHYFGLNDIVRSEGAPLVPPGFVASDAHGFGAGESAQLVLRDATGRTLGQTTMTGDLGPTFGDLVSELNQSPLAAFGNFTMDDRGRVRFDPTPGNSGALLSIPSDSTSRYGTGVSFSALAGLTGSATGLGEAGVRSDVLADPGRLPLGRLRTDAAIGEPALGSGDNRGAGAFVEALERSVDFGKAGVASLDRFAGLLMGRTGTQAAQARDMLADAAARRDDAVNRRDSFSGVNLDEELSQMVVLQNSYAAAARVMTTATKMYDTLLDMVR</sequence>
<comment type="subcellular location">
    <subcellularLocation>
        <location evidence="1">Bacterial flagellum basal body</location>
    </subcellularLocation>
    <subcellularLocation>
        <location evidence="2">Secreted</location>
    </subcellularLocation>
</comment>
<dbReference type="PANTHER" id="PTHR30033">
    <property type="entry name" value="FLAGELLAR HOOK-ASSOCIATED PROTEIN 1"/>
    <property type="match status" value="1"/>
</dbReference>
<evidence type="ECO:0000256" key="1">
    <source>
        <dbReference type="ARBA" id="ARBA00004117"/>
    </source>
</evidence>
<comment type="similarity">
    <text evidence="3">Belongs to the flagella basal body rod proteins family.</text>
</comment>
<keyword evidence="6" id="KW-0975">Bacterial flagellum</keyword>
<dbReference type="AlphaFoldDB" id="A0A395LMY7"/>
<dbReference type="Pfam" id="PF00460">
    <property type="entry name" value="Flg_bb_rod"/>
    <property type="match status" value="1"/>
</dbReference>
<feature type="domain" description="Flagellar basal body rod protein N-terminal" evidence="7">
    <location>
        <begin position="9"/>
        <end position="36"/>
    </location>
</feature>
<keyword evidence="10" id="KW-0969">Cilium</keyword>
<dbReference type="InterPro" id="IPR010930">
    <property type="entry name" value="Flg_bb/hook_C_dom"/>
</dbReference>
<dbReference type="Pfam" id="PF22638">
    <property type="entry name" value="FlgK_D1"/>
    <property type="match status" value="1"/>
</dbReference>
<dbReference type="RefSeq" id="WP_115492626.1">
    <property type="nucleotide sequence ID" value="NZ_JACHWW010000001.1"/>
</dbReference>